<dbReference type="GO" id="GO:0000324">
    <property type="term" value="C:fungal-type vacuole"/>
    <property type="evidence" value="ECO:0007669"/>
    <property type="project" value="TreeGrafter"/>
</dbReference>
<feature type="region of interest" description="Disordered" evidence="3">
    <location>
        <begin position="49"/>
        <end position="71"/>
    </location>
</feature>
<evidence type="ECO:0000259" key="4">
    <source>
        <dbReference type="Pfam" id="PF00149"/>
    </source>
</evidence>
<dbReference type="GO" id="GO:0006798">
    <property type="term" value="P:polyphosphate catabolic process"/>
    <property type="evidence" value="ECO:0007669"/>
    <property type="project" value="TreeGrafter"/>
</dbReference>
<dbReference type="GO" id="GO:0004309">
    <property type="term" value="F:exopolyphosphatase activity"/>
    <property type="evidence" value="ECO:0007669"/>
    <property type="project" value="TreeGrafter"/>
</dbReference>
<organism evidence="5 6">
    <name type="scientific">Phycomyces blakesleeanus (strain ATCC 8743b / DSM 1359 / FGSC 10004 / NBRC 33097 / NRRL 1555)</name>
    <dbReference type="NCBI Taxonomy" id="763407"/>
    <lineage>
        <taxon>Eukaryota</taxon>
        <taxon>Fungi</taxon>
        <taxon>Fungi incertae sedis</taxon>
        <taxon>Mucoromycota</taxon>
        <taxon>Mucoromycotina</taxon>
        <taxon>Mucoromycetes</taxon>
        <taxon>Mucorales</taxon>
        <taxon>Phycomycetaceae</taxon>
        <taxon>Phycomyces</taxon>
    </lineage>
</organism>
<dbReference type="FunCoup" id="A0A162URA8">
    <property type="interactions" value="70"/>
</dbReference>
<dbReference type="InterPro" id="IPR041805">
    <property type="entry name" value="ASMase/PPN1_MPP"/>
</dbReference>
<feature type="compositionally biased region" description="Low complexity" evidence="3">
    <location>
        <begin position="55"/>
        <end position="69"/>
    </location>
</feature>
<reference evidence="6" key="1">
    <citation type="submission" date="2015-06" db="EMBL/GenBank/DDBJ databases">
        <title>Expansion of signal transduction pathways in fungi by whole-genome duplication.</title>
        <authorList>
            <consortium name="DOE Joint Genome Institute"/>
            <person name="Corrochano L.M."/>
            <person name="Kuo A."/>
            <person name="Marcet-Houben M."/>
            <person name="Polaino S."/>
            <person name="Salamov A."/>
            <person name="Villalobos J.M."/>
            <person name="Alvarez M.I."/>
            <person name="Avalos J."/>
            <person name="Benito E.P."/>
            <person name="Benoit I."/>
            <person name="Burger G."/>
            <person name="Camino L.P."/>
            <person name="Canovas D."/>
            <person name="Cerda-Olmedo E."/>
            <person name="Cheng J.-F."/>
            <person name="Dominguez A."/>
            <person name="Elias M."/>
            <person name="Eslava A.P."/>
            <person name="Glaser F."/>
            <person name="Grimwood J."/>
            <person name="Gutierrez G."/>
            <person name="Heitman J."/>
            <person name="Henrissat B."/>
            <person name="Iturriaga E.A."/>
            <person name="Lang B.F."/>
            <person name="Lavin J.L."/>
            <person name="Lee S."/>
            <person name="Li W."/>
            <person name="Lindquist E."/>
            <person name="Lopez-Garcia S."/>
            <person name="Luque E.M."/>
            <person name="Marcos A.T."/>
            <person name="Martin J."/>
            <person name="McCluskey K."/>
            <person name="Medina H.R."/>
            <person name="Miralles-Duran A."/>
            <person name="Miyazaki A."/>
            <person name="Munoz-Torres E."/>
            <person name="Oguiza J.A."/>
            <person name="Ohm R."/>
            <person name="Olmedo M."/>
            <person name="Orejas M."/>
            <person name="Ortiz-Castellanos L."/>
            <person name="Pisabarro A.G."/>
            <person name="Rodriguez-Romero J."/>
            <person name="Ruiz-Herrera J."/>
            <person name="Ruiz-Vazquez R."/>
            <person name="Sanz C."/>
            <person name="Schackwitz W."/>
            <person name="Schmutz J."/>
            <person name="Shahriari M."/>
            <person name="Shelest E."/>
            <person name="Silva-Franco F."/>
            <person name="Soanes D."/>
            <person name="Syed K."/>
            <person name="Tagua V.G."/>
            <person name="Talbot N.J."/>
            <person name="Thon M."/>
            <person name="De vries R.P."/>
            <person name="Wiebenga A."/>
            <person name="Yadav J.S."/>
            <person name="Braun E.L."/>
            <person name="Baker S."/>
            <person name="Garre V."/>
            <person name="Horwitz B."/>
            <person name="Torres-Martinez S."/>
            <person name="Idnurm A."/>
            <person name="Herrera-Estrella A."/>
            <person name="Gabaldon T."/>
            <person name="Grigoriev I.V."/>
        </authorList>
    </citation>
    <scope>NUCLEOTIDE SEQUENCE [LARGE SCALE GENOMIC DNA]</scope>
    <source>
        <strain evidence="6">NRRL 1555(-)</strain>
    </source>
</reference>
<dbReference type="InterPro" id="IPR004843">
    <property type="entry name" value="Calcineurin-like_PHP"/>
</dbReference>
<evidence type="ECO:0000256" key="3">
    <source>
        <dbReference type="SAM" id="MobiDB-lite"/>
    </source>
</evidence>
<dbReference type="GO" id="GO:0008081">
    <property type="term" value="F:phosphoric diester hydrolase activity"/>
    <property type="evidence" value="ECO:0007669"/>
    <property type="project" value="TreeGrafter"/>
</dbReference>
<dbReference type="Pfam" id="PF00149">
    <property type="entry name" value="Metallophos"/>
    <property type="match status" value="1"/>
</dbReference>
<evidence type="ECO:0000313" key="6">
    <source>
        <dbReference type="Proteomes" id="UP000077315"/>
    </source>
</evidence>
<protein>
    <recommendedName>
        <fullName evidence="4">Calcineurin-like phosphoesterase domain-containing protein</fullName>
    </recommendedName>
</protein>
<dbReference type="GO" id="GO:0000298">
    <property type="term" value="F:endopolyphosphatase activity"/>
    <property type="evidence" value="ECO:0007669"/>
    <property type="project" value="TreeGrafter"/>
</dbReference>
<dbReference type="AlphaFoldDB" id="A0A162URA8"/>
<dbReference type="VEuPathDB" id="FungiDB:PHYBLDRAFT_179918"/>
<dbReference type="SUPFAM" id="SSF56300">
    <property type="entry name" value="Metallo-dependent phosphatases"/>
    <property type="match status" value="1"/>
</dbReference>
<sequence>MIYTSIGLVLLFWAGVFYCILPQDSLKRVQDLPNLATVVSSWRGTNDVSSDQRIIHSSPAPGPASAHGPGPAPITRQHGYFLHITDMHVDADYQPGATVKSACHDMPSLAAAKSHRKKPKNQKVLVGGRLGAPGEHCDAPIELAERTIDWLVREWRDKLDFIVWTGDNSRHDWDKKDIPRTRKQVYKLNQHMTDVMIDAFWPTVPVVPALGNNDVYPANKIGDAKIDSSLLAFYERLWRHWIPKEQRDTFKDGGYFSIQVAPNLRIISLNTLFFSSRNKAVKHCKKGTPAHRHMEWLDNELAETRKEGSRAYIIGHVPPSTRDYRNTCLDEYLRISSVYSDILLGHFYGHLNMDHFLLYDGRPDLTEELIVTNVTESDESDDMLHTNRNLDKYVNWLRDMYESIEAIESKKNSSEPPPAQDPQAPVVVVQIAPSVLPAFFPTVRIYRYETSTNPNEDTPTTKPYGTPLGFDQYFANITRWEEAQENGTTPLDYQLEYTTEDAYGLRDLTAESYLELVKSMVKTDKAGDKLWTTYINNMFVQTMNDTYN</sequence>
<evidence type="ECO:0000256" key="2">
    <source>
        <dbReference type="ARBA" id="ARBA00023180"/>
    </source>
</evidence>
<keyword evidence="6" id="KW-1185">Reference proteome</keyword>
<name>A0A162URA8_PHYB8</name>
<keyword evidence="1" id="KW-0378">Hydrolase</keyword>
<dbReference type="RefSeq" id="XP_018295632.1">
    <property type="nucleotide sequence ID" value="XM_018438232.1"/>
</dbReference>
<proteinExistence type="predicted"/>
<gene>
    <name evidence="5" type="ORF">PHYBLDRAFT_179918</name>
</gene>
<dbReference type="PANTHER" id="PTHR10340:SF55">
    <property type="entry name" value="ENDOPOLYPHOSPHATASE"/>
    <property type="match status" value="1"/>
</dbReference>
<accession>A0A162URA8</accession>
<dbReference type="Proteomes" id="UP000077315">
    <property type="component" value="Unassembled WGS sequence"/>
</dbReference>
<dbReference type="STRING" id="763407.A0A162URA8"/>
<evidence type="ECO:0000256" key="1">
    <source>
        <dbReference type="ARBA" id="ARBA00022801"/>
    </source>
</evidence>
<keyword evidence="2" id="KW-0325">Glycoprotein</keyword>
<feature type="domain" description="Calcineurin-like phosphoesterase" evidence="4">
    <location>
        <begin position="81"/>
        <end position="335"/>
    </location>
</feature>
<evidence type="ECO:0000313" key="5">
    <source>
        <dbReference type="EMBL" id="OAD77592.1"/>
    </source>
</evidence>
<dbReference type="GeneID" id="28999138"/>
<dbReference type="OrthoDB" id="348678at2759"/>
<dbReference type="EMBL" id="KV440974">
    <property type="protein sequence ID" value="OAD77592.1"/>
    <property type="molecule type" value="Genomic_DNA"/>
</dbReference>
<dbReference type="PANTHER" id="PTHR10340">
    <property type="entry name" value="SPHINGOMYELIN PHOSPHODIESTERASE"/>
    <property type="match status" value="1"/>
</dbReference>
<dbReference type="GO" id="GO:0005615">
    <property type="term" value="C:extracellular space"/>
    <property type="evidence" value="ECO:0007669"/>
    <property type="project" value="TreeGrafter"/>
</dbReference>
<dbReference type="CDD" id="cd00842">
    <property type="entry name" value="MPP_ASMase"/>
    <property type="match status" value="1"/>
</dbReference>
<dbReference type="InterPro" id="IPR029052">
    <property type="entry name" value="Metallo-depent_PP-like"/>
</dbReference>
<dbReference type="Gene3D" id="3.60.21.10">
    <property type="match status" value="1"/>
</dbReference>
<dbReference type="InParanoid" id="A0A162URA8"/>